<organism evidence="4 5">
    <name type="scientific">candidate division WOR-1 bacterium RIFOXYB2_FULL_48_7</name>
    <dbReference type="NCBI Taxonomy" id="1802583"/>
    <lineage>
        <taxon>Bacteria</taxon>
        <taxon>Bacillati</taxon>
        <taxon>Saganbacteria</taxon>
    </lineage>
</organism>
<dbReference type="GO" id="GO:0016787">
    <property type="term" value="F:hydrolase activity"/>
    <property type="evidence" value="ECO:0007669"/>
    <property type="project" value="UniProtKB-KW"/>
</dbReference>
<evidence type="ECO:0000259" key="2">
    <source>
        <dbReference type="Pfam" id="PF02272"/>
    </source>
</evidence>
<dbReference type="PANTHER" id="PTHR30255:SF2">
    <property type="entry name" value="SINGLE-STRANDED-DNA-SPECIFIC EXONUCLEASE RECJ"/>
    <property type="match status" value="1"/>
</dbReference>
<gene>
    <name evidence="4" type="ORF">A2311_00595</name>
</gene>
<evidence type="ECO:0000259" key="3">
    <source>
        <dbReference type="Pfam" id="PF17768"/>
    </source>
</evidence>
<dbReference type="InterPro" id="IPR003156">
    <property type="entry name" value="DHHA1_dom"/>
</dbReference>
<dbReference type="GO" id="GO:0003676">
    <property type="term" value="F:nucleic acid binding"/>
    <property type="evidence" value="ECO:0007669"/>
    <property type="project" value="InterPro"/>
</dbReference>
<dbReference type="InterPro" id="IPR038763">
    <property type="entry name" value="DHH_sf"/>
</dbReference>
<feature type="domain" description="RecJ OB" evidence="3">
    <location>
        <begin position="153"/>
        <end position="259"/>
    </location>
</feature>
<evidence type="ECO:0000313" key="4">
    <source>
        <dbReference type="EMBL" id="OGC35720.1"/>
    </source>
</evidence>
<dbReference type="EMBL" id="MEUF01000021">
    <property type="protein sequence ID" value="OGC35720.1"/>
    <property type="molecule type" value="Genomic_DNA"/>
</dbReference>
<dbReference type="InterPro" id="IPR041122">
    <property type="entry name" value="RecJ_OB"/>
</dbReference>
<dbReference type="PANTHER" id="PTHR30255">
    <property type="entry name" value="SINGLE-STRANDED-DNA-SPECIFIC EXONUCLEASE RECJ"/>
    <property type="match status" value="1"/>
</dbReference>
<keyword evidence="1" id="KW-0378">Hydrolase</keyword>
<dbReference type="InterPro" id="IPR051673">
    <property type="entry name" value="SSDNA_exonuclease_RecJ"/>
</dbReference>
<dbReference type="Proteomes" id="UP000178951">
    <property type="component" value="Unassembled WGS sequence"/>
</dbReference>
<feature type="domain" description="DHHA1" evidence="2">
    <location>
        <begin position="48"/>
        <end position="139"/>
    </location>
</feature>
<reference evidence="4 5" key="1">
    <citation type="journal article" date="2016" name="Nat. Commun.">
        <title>Thousands of microbial genomes shed light on interconnected biogeochemical processes in an aquifer system.</title>
        <authorList>
            <person name="Anantharaman K."/>
            <person name="Brown C.T."/>
            <person name="Hug L.A."/>
            <person name="Sharon I."/>
            <person name="Castelle C.J."/>
            <person name="Probst A.J."/>
            <person name="Thomas B.C."/>
            <person name="Singh A."/>
            <person name="Wilkins M.J."/>
            <person name="Karaoz U."/>
            <person name="Brodie E.L."/>
            <person name="Williams K.H."/>
            <person name="Hubbard S.S."/>
            <person name="Banfield J.F."/>
        </authorList>
    </citation>
    <scope>NUCLEOTIDE SEQUENCE [LARGE SCALE GENOMIC DNA]</scope>
</reference>
<evidence type="ECO:0000256" key="1">
    <source>
        <dbReference type="ARBA" id="ARBA00022801"/>
    </source>
</evidence>
<sequence length="264" mass="28983">MSEDRLAAKTMAEELNRINVRRQNIGSSIKAEVLSRLTDEYLADHKLVLMSGQEWHPGVIGIVASQVAETYCRPTVLIGINEGMGRGSARSVPGFNIYELLNIGQEYFLDFGGHEGAAGFEILPENIEKLQHKLTNAINERLKAADLVPQLEIDAVLEPEIISLNLIKGLDQLAPFGEGNPPPVFLTQGLTLIDQRTVGKDGRHLKLWLEKAGNRLEAVGFGLGPSASKARVGSKYDIAYNLEANEWNGFESAQFSLIDFKEVG</sequence>
<dbReference type="AlphaFoldDB" id="A0A1F4TT46"/>
<evidence type="ECO:0008006" key="6">
    <source>
        <dbReference type="Google" id="ProtNLM"/>
    </source>
</evidence>
<accession>A0A1F4TT46</accession>
<dbReference type="Pfam" id="PF17768">
    <property type="entry name" value="RecJ_OB"/>
    <property type="match status" value="1"/>
</dbReference>
<dbReference type="STRING" id="1802583.A2311_00595"/>
<dbReference type="SUPFAM" id="SSF64182">
    <property type="entry name" value="DHH phosphoesterases"/>
    <property type="match status" value="1"/>
</dbReference>
<protein>
    <recommendedName>
        <fullName evidence="6">Single-stranded-DNA-specific exonuclease RecJ</fullName>
    </recommendedName>
</protein>
<dbReference type="Pfam" id="PF02272">
    <property type="entry name" value="DHHA1"/>
    <property type="match status" value="1"/>
</dbReference>
<comment type="caution">
    <text evidence="4">The sequence shown here is derived from an EMBL/GenBank/DDBJ whole genome shotgun (WGS) entry which is preliminary data.</text>
</comment>
<proteinExistence type="predicted"/>
<evidence type="ECO:0000313" key="5">
    <source>
        <dbReference type="Proteomes" id="UP000178951"/>
    </source>
</evidence>
<dbReference type="Gene3D" id="2.40.50.460">
    <property type="match status" value="1"/>
</dbReference>
<name>A0A1F4TT46_UNCSA</name>